<name>A0AAE1R834_9SOLA</name>
<organism evidence="1 2">
    <name type="scientific">Anisodus tanguticus</name>
    <dbReference type="NCBI Taxonomy" id="243964"/>
    <lineage>
        <taxon>Eukaryota</taxon>
        <taxon>Viridiplantae</taxon>
        <taxon>Streptophyta</taxon>
        <taxon>Embryophyta</taxon>
        <taxon>Tracheophyta</taxon>
        <taxon>Spermatophyta</taxon>
        <taxon>Magnoliopsida</taxon>
        <taxon>eudicotyledons</taxon>
        <taxon>Gunneridae</taxon>
        <taxon>Pentapetalae</taxon>
        <taxon>asterids</taxon>
        <taxon>lamiids</taxon>
        <taxon>Solanales</taxon>
        <taxon>Solanaceae</taxon>
        <taxon>Solanoideae</taxon>
        <taxon>Hyoscyameae</taxon>
        <taxon>Anisodus</taxon>
    </lineage>
</organism>
<dbReference type="Proteomes" id="UP001291623">
    <property type="component" value="Unassembled WGS sequence"/>
</dbReference>
<dbReference type="EMBL" id="JAVYJV010000019">
    <property type="protein sequence ID" value="KAK4345897.1"/>
    <property type="molecule type" value="Genomic_DNA"/>
</dbReference>
<protein>
    <submittedName>
        <fullName evidence="1">Uncharacterized protein</fullName>
    </submittedName>
</protein>
<dbReference type="InterPro" id="IPR011604">
    <property type="entry name" value="PDDEXK-like_dom_sf"/>
</dbReference>
<keyword evidence="2" id="KW-1185">Reference proteome</keyword>
<proteinExistence type="predicted"/>
<accession>A0AAE1R834</accession>
<comment type="caution">
    <text evidence="1">The sequence shown here is derived from an EMBL/GenBank/DDBJ whole genome shotgun (WGS) entry which is preliminary data.</text>
</comment>
<gene>
    <name evidence="1" type="ORF">RND71_036073</name>
</gene>
<evidence type="ECO:0000313" key="2">
    <source>
        <dbReference type="Proteomes" id="UP001291623"/>
    </source>
</evidence>
<evidence type="ECO:0000313" key="1">
    <source>
        <dbReference type="EMBL" id="KAK4345897.1"/>
    </source>
</evidence>
<sequence>MELEGRTRAIKLVLCAALGEPVYFSYNLASSSEYQQNCNVIFPKYNILQLLKIRYDIKDISMQEAIAIKEAIAIAIAVAVASWVCGSVGLWADDCGLWALSDIIFLDRENSRMYGLIPEVSYVRFGPNSFICTIWSPKFQYLRVWSPSLREGDGRQKAYRNRRNELWHEKVFAPDVQLLPSLSRSAMDWRVLMEAVAIERYKSITDRDVSSLGFASHSDERLCWVGASRMVFLEVCQVAGS</sequence>
<dbReference type="Gene3D" id="3.90.320.10">
    <property type="match status" value="1"/>
</dbReference>
<dbReference type="AlphaFoldDB" id="A0AAE1R834"/>
<reference evidence="1" key="1">
    <citation type="submission" date="2023-12" db="EMBL/GenBank/DDBJ databases">
        <title>Genome assembly of Anisodus tanguticus.</title>
        <authorList>
            <person name="Wang Y.-J."/>
        </authorList>
    </citation>
    <scope>NUCLEOTIDE SEQUENCE</scope>
    <source>
        <strain evidence="1">KB-2021</strain>
        <tissue evidence="1">Leaf</tissue>
    </source>
</reference>